<dbReference type="KEGG" id="apln:108734900"/>
<feature type="compositionally biased region" description="Polar residues" evidence="2">
    <location>
        <begin position="165"/>
        <end position="181"/>
    </location>
</feature>
<evidence type="ECO:0000313" key="4">
    <source>
        <dbReference type="Proteomes" id="UP000192223"/>
    </source>
</evidence>
<dbReference type="PROSITE" id="PS50003">
    <property type="entry name" value="PH_DOMAIN"/>
    <property type="match status" value="1"/>
</dbReference>
<dbReference type="GO" id="GO:0005829">
    <property type="term" value="C:cytosol"/>
    <property type="evidence" value="ECO:0007669"/>
    <property type="project" value="GOC"/>
</dbReference>
<evidence type="ECO:0000259" key="3">
    <source>
        <dbReference type="PROSITE" id="PS50003"/>
    </source>
</evidence>
<dbReference type="InParanoid" id="A0A1W4WQ49"/>
<dbReference type="AlphaFoldDB" id="A0A1W4WQ49"/>
<dbReference type="CDD" id="cd00821">
    <property type="entry name" value="PH"/>
    <property type="match status" value="1"/>
</dbReference>
<name>A0A1W4WQ49_AGRPL</name>
<accession>A0A1W4WQ49</accession>
<keyword evidence="1" id="KW-0597">Phosphoprotein</keyword>
<dbReference type="InterPro" id="IPR011993">
    <property type="entry name" value="PH-like_dom_sf"/>
</dbReference>
<dbReference type="RefSeq" id="XP_018322165.1">
    <property type="nucleotide sequence ID" value="XM_018466663.1"/>
</dbReference>
<organism evidence="4 5">
    <name type="scientific">Agrilus planipennis</name>
    <name type="common">Emerald ash borer</name>
    <name type="synonym">Agrilus marcopoli</name>
    <dbReference type="NCBI Taxonomy" id="224129"/>
    <lineage>
        <taxon>Eukaryota</taxon>
        <taxon>Metazoa</taxon>
        <taxon>Ecdysozoa</taxon>
        <taxon>Arthropoda</taxon>
        <taxon>Hexapoda</taxon>
        <taxon>Insecta</taxon>
        <taxon>Pterygota</taxon>
        <taxon>Neoptera</taxon>
        <taxon>Endopterygota</taxon>
        <taxon>Coleoptera</taxon>
        <taxon>Polyphaga</taxon>
        <taxon>Elateriformia</taxon>
        <taxon>Buprestoidea</taxon>
        <taxon>Buprestidae</taxon>
        <taxon>Agrilinae</taxon>
        <taxon>Agrilus</taxon>
    </lineage>
</organism>
<dbReference type="Gene3D" id="2.30.29.30">
    <property type="entry name" value="Pleckstrin-homology domain (PH domain)/Phosphotyrosine-binding domain (PTB)"/>
    <property type="match status" value="1"/>
</dbReference>
<dbReference type="Pfam" id="PF00169">
    <property type="entry name" value="PH"/>
    <property type="match status" value="1"/>
</dbReference>
<feature type="region of interest" description="Disordered" evidence="2">
    <location>
        <begin position="459"/>
        <end position="488"/>
    </location>
</feature>
<feature type="domain" description="PH" evidence="3">
    <location>
        <begin position="8"/>
        <end position="107"/>
    </location>
</feature>
<evidence type="ECO:0000256" key="2">
    <source>
        <dbReference type="SAM" id="MobiDB-lite"/>
    </source>
</evidence>
<proteinExistence type="predicted"/>
<dbReference type="GO" id="GO:0005769">
    <property type="term" value="C:early endosome"/>
    <property type="evidence" value="ECO:0007669"/>
    <property type="project" value="TreeGrafter"/>
</dbReference>
<evidence type="ECO:0000256" key="1">
    <source>
        <dbReference type="ARBA" id="ARBA00022553"/>
    </source>
</evidence>
<evidence type="ECO:0000313" key="5">
    <source>
        <dbReference type="RefSeq" id="XP_018322165.1"/>
    </source>
</evidence>
<dbReference type="GO" id="GO:0001881">
    <property type="term" value="P:receptor recycling"/>
    <property type="evidence" value="ECO:0007669"/>
    <property type="project" value="TreeGrafter"/>
</dbReference>
<keyword evidence="4" id="KW-1185">Reference proteome</keyword>
<feature type="region of interest" description="Disordered" evidence="2">
    <location>
        <begin position="666"/>
        <end position="713"/>
    </location>
</feature>
<dbReference type="InterPro" id="IPR001849">
    <property type="entry name" value="PH_domain"/>
</dbReference>
<dbReference type="PANTHER" id="PTHR22902">
    <property type="entry name" value="SESQUIPEDALIAN"/>
    <property type="match status" value="1"/>
</dbReference>
<dbReference type="GeneID" id="108734900"/>
<dbReference type="InterPro" id="IPR045188">
    <property type="entry name" value="Boi1/Boi2-like"/>
</dbReference>
<dbReference type="GO" id="GO:0055037">
    <property type="term" value="C:recycling endosome"/>
    <property type="evidence" value="ECO:0007669"/>
    <property type="project" value="TreeGrafter"/>
</dbReference>
<feature type="compositionally biased region" description="Polar residues" evidence="2">
    <location>
        <begin position="679"/>
        <end position="690"/>
    </location>
</feature>
<feature type="region of interest" description="Disordered" evidence="2">
    <location>
        <begin position="149"/>
        <end position="192"/>
    </location>
</feature>
<dbReference type="Proteomes" id="UP000192223">
    <property type="component" value="Unplaced"/>
</dbReference>
<dbReference type="PANTHER" id="PTHR22902:SF27">
    <property type="entry name" value="PLECKSTRIN HOMOLOGY DOMAIN-CONTAINING FAMILY A MEMBER 3"/>
    <property type="match status" value="1"/>
</dbReference>
<protein>
    <submittedName>
        <fullName evidence="5">Uncharacterized protein LOC108734900</fullName>
    </submittedName>
</protein>
<dbReference type="STRING" id="224129.A0A1W4WQ49"/>
<gene>
    <name evidence="5" type="primary">LOC108734900</name>
</gene>
<dbReference type="OrthoDB" id="2157866at2759"/>
<dbReference type="GO" id="GO:0005802">
    <property type="term" value="C:trans-Golgi network"/>
    <property type="evidence" value="ECO:0007669"/>
    <property type="project" value="TreeGrafter"/>
</dbReference>
<reference evidence="5" key="1">
    <citation type="submission" date="2025-08" db="UniProtKB">
        <authorList>
            <consortium name="RefSeq"/>
        </authorList>
    </citation>
    <scope>IDENTIFICATION</scope>
    <source>
        <tissue evidence="5">Entire body</tissue>
    </source>
</reference>
<sequence length="817" mass="94334">MTSEKSISGKISGYLEKKGKLRIGSPWRKYWFVLEGRLLLYYRSKDEYDTIRPCKGSVSLCPPCNVKLTHNSHCTFQIECRYSTVTLRAENRIEQEKWMQAIMLSTSQTKITSNRMNHFRYSLDDLPDRIKRNKENICTLVRQNTLPRRFKSPKRERKDILDEIQPTQHSSRSTGTLNNIPSKEKYTKSPRLPKNKNLCRLLKQSNSLHNVVKETGDNNENCSLNKSQSYEEIAESNGIDKKGVVTKRNKHWKSDGHLVASRGSTGSLLHAPIKEEIETISNQNNGKFSTENEAQLSRKNSLKYAYQEEVLYENISEVWMRQMKLKEDERKEYNSSTQSSSCDGKIKHKDNRIKTFLNLVKMPKDSEDTPKKITRSQSFVRKFLRRKSKSFESDNNNQEATVVDKEEVRKSVSDSQKLAQLQKIIESRRHSLRKSITDTEATNEFNGKQQEKNYCKEITTEEGKPSLPPRQYQNQRPTSPYHDTPRPSNPIILIEKKRSPIPSAVPLVESPGNYKTIEEILVELDEQKHIENEAGEARTTDDVEDSLLQDVELRKKTRSPDADRHFAYNGSETGEIGDRRGRYSSELGALLEELAKITSAPVLNAGTTYSLVTPATVSEEWLEVIPSRRRMSDPDYDIPRPHTSLQFNNRDKLAPENLMPATQFFGPVLSSPPKSSSPTLQRVTSWNSIDPDSLEPTHCNNGTSRDGQDATSKQKEEWLHNVSYTSHDYNQRYRHVNEEFNDTNVLSYNYNMHKESLIYSDINKSDINMNQEKQEVIYNFKRELKRVTNENARETFARGQEQFIDSLEPYTEISTTL</sequence>
<dbReference type="GO" id="GO:0007032">
    <property type="term" value="P:endosome organization"/>
    <property type="evidence" value="ECO:0007669"/>
    <property type="project" value="TreeGrafter"/>
</dbReference>
<dbReference type="SUPFAM" id="SSF50729">
    <property type="entry name" value="PH domain-like"/>
    <property type="match status" value="1"/>
</dbReference>
<dbReference type="SMART" id="SM00233">
    <property type="entry name" value="PH"/>
    <property type="match status" value="1"/>
</dbReference>
<dbReference type="GO" id="GO:0042147">
    <property type="term" value="P:retrograde transport, endosome to Golgi"/>
    <property type="evidence" value="ECO:0007669"/>
    <property type="project" value="TreeGrafter"/>
</dbReference>